<protein>
    <submittedName>
        <fullName evidence="1">Phage NTP-binding protein</fullName>
    </submittedName>
</protein>
<accession>K1TQK4</accession>
<proteinExistence type="predicted"/>
<sequence length="56" mass="6253">MRYVEGLNTIPDTEPDNALILGTALHTGIEEGVEKALDFYQSSFPILTDDHVNEMM</sequence>
<organism evidence="1">
    <name type="scientific">human gut metagenome</name>
    <dbReference type="NCBI Taxonomy" id="408170"/>
    <lineage>
        <taxon>unclassified sequences</taxon>
        <taxon>metagenomes</taxon>
        <taxon>organismal metagenomes</taxon>
    </lineage>
</organism>
<dbReference type="AlphaFoldDB" id="K1TQK4"/>
<reference evidence="1" key="1">
    <citation type="journal article" date="2013" name="Environ. Microbiol.">
        <title>Microbiota from the distal guts of lean and obese adolescents exhibit partial functional redundancy besides clear differences in community structure.</title>
        <authorList>
            <person name="Ferrer M."/>
            <person name="Ruiz A."/>
            <person name="Lanza F."/>
            <person name="Haange S.B."/>
            <person name="Oberbach A."/>
            <person name="Till H."/>
            <person name="Bargiela R."/>
            <person name="Campoy C."/>
            <person name="Segura M.T."/>
            <person name="Richter M."/>
            <person name="von Bergen M."/>
            <person name="Seifert J."/>
            <person name="Suarez A."/>
        </authorList>
    </citation>
    <scope>NUCLEOTIDE SEQUENCE</scope>
</reference>
<feature type="non-terminal residue" evidence="1">
    <location>
        <position position="56"/>
    </location>
</feature>
<name>K1TQK4_9ZZZZ</name>
<evidence type="ECO:0000313" key="1">
    <source>
        <dbReference type="EMBL" id="EKC72013.1"/>
    </source>
</evidence>
<dbReference type="EMBL" id="AJWZ01002053">
    <property type="protein sequence ID" value="EKC72013.1"/>
    <property type="molecule type" value="Genomic_DNA"/>
</dbReference>
<gene>
    <name evidence="1" type="ORF">OBE_03107</name>
</gene>
<comment type="caution">
    <text evidence="1">The sequence shown here is derived from an EMBL/GenBank/DDBJ whole genome shotgun (WGS) entry which is preliminary data.</text>
</comment>